<feature type="compositionally biased region" description="Acidic residues" evidence="1">
    <location>
        <begin position="149"/>
        <end position="171"/>
    </location>
</feature>
<dbReference type="EMBL" id="SDPU01000009">
    <property type="protein sequence ID" value="RYU14828.1"/>
    <property type="molecule type" value="Genomic_DNA"/>
</dbReference>
<dbReference type="Pfam" id="PF12770">
    <property type="entry name" value="CHAT"/>
    <property type="match status" value="1"/>
</dbReference>
<organism evidence="3 4">
    <name type="scientific">Nocardioides iriomotensis</name>
    <dbReference type="NCBI Taxonomy" id="715784"/>
    <lineage>
        <taxon>Bacteria</taxon>
        <taxon>Bacillati</taxon>
        <taxon>Actinomycetota</taxon>
        <taxon>Actinomycetes</taxon>
        <taxon>Propionibacteriales</taxon>
        <taxon>Nocardioidaceae</taxon>
        <taxon>Nocardioides</taxon>
    </lineage>
</organism>
<feature type="compositionally biased region" description="Pro residues" evidence="1">
    <location>
        <begin position="122"/>
        <end position="133"/>
    </location>
</feature>
<dbReference type="InterPro" id="IPR024983">
    <property type="entry name" value="CHAT_dom"/>
</dbReference>
<reference evidence="3 4" key="1">
    <citation type="submission" date="2019-01" db="EMBL/GenBank/DDBJ databases">
        <title>Nocardioides guangzhouensis sp. nov., an actinobacterium isolated from soil.</title>
        <authorList>
            <person name="Fu Y."/>
            <person name="Cai Y."/>
            <person name="Lin Z."/>
            <person name="Chen P."/>
        </authorList>
    </citation>
    <scope>NUCLEOTIDE SEQUENCE [LARGE SCALE GENOMIC DNA]</scope>
    <source>
        <strain evidence="3 4">NBRC 105384</strain>
    </source>
</reference>
<sequence>MGDNGGIVAAVVFNADLSVDVVGAAINALDPAAHVVFVDHDHRPPRFLKFQAGIVRRALERDENLSDVRHALNLGSVRAAPTLDVLTTPNGWASAEPGTVVLEGRQVLGVAIAAGGTRGVPVTPPPPEPPAPVGSPLDATAGGLGADGGADDLEYDEGQPWDGLDGVDVDGDAGWGGSGPGGGGSGRRAEGGGADRGGGSRGRPGGYGYTPGAGLPRPAPPAPPMPAPMSPPPTGGPDPHPMPAPVGDGNTGTDREPEDRARFRAFPSATGPAEVQAGELFTVSVGFTTQATSAGAKPVVRANAAPELTFEVQADGFGFHFPDGIRLSLTVERDNPTTAKVAINVVADDVPVPVDRSVEVMFSIGGGVVGFAWCDLTVHPAQHPTAPGPSLEPPADAAPSKPVATGSGGGTAIGTAGEPADLTVTILTSQGSPEIHWQFHTPYSVDRPDGQVTNALPAANAQAFADQLMGQLPALKGSGMLDNAVRGLGLDVSGVFPLEFWHVLADVWVRVRQESPGRVPTLMFITSEPFVPWELAWVVGDQHVPSSLLPDVGSEEHRQLGVLWSIGRWITPAPQPMGPARPVTPPEPTIDATTMAVVIGDYQGPGVEKLVHAVDEGNALTLIYDAVSVGIDEGEVLTLMDDQLTRDEVPYRPAVVHMAAHGKVGLTAQQYTGIVLGNKRVLDPWVIKGSKLGRESRPFVFLNACQVGTASTVLNTYGGLAAAFLVSGCRGFLAPLWNVDDDVARDLSLRFYEQVLDDGVSVGEAVRQMRASFLTDPDATASATPLAYTFYGHPNLVLRRPRKRARPQETTEPKQDPEAPELTDPKE</sequence>
<keyword evidence="4" id="KW-1185">Reference proteome</keyword>
<dbReference type="RefSeq" id="WP_129985251.1">
    <property type="nucleotide sequence ID" value="NZ_SDPU01000009.1"/>
</dbReference>
<feature type="compositionally biased region" description="Pro residues" evidence="1">
    <location>
        <begin position="217"/>
        <end position="244"/>
    </location>
</feature>
<accession>A0A4Q5J9Y7</accession>
<evidence type="ECO:0000313" key="4">
    <source>
        <dbReference type="Proteomes" id="UP000291189"/>
    </source>
</evidence>
<feature type="domain" description="CHAT" evidence="2">
    <location>
        <begin position="631"/>
        <end position="779"/>
    </location>
</feature>
<evidence type="ECO:0000256" key="1">
    <source>
        <dbReference type="SAM" id="MobiDB-lite"/>
    </source>
</evidence>
<comment type="caution">
    <text evidence="3">The sequence shown here is derived from an EMBL/GenBank/DDBJ whole genome shotgun (WGS) entry which is preliminary data.</text>
</comment>
<evidence type="ECO:0000313" key="3">
    <source>
        <dbReference type="EMBL" id="RYU14828.1"/>
    </source>
</evidence>
<feature type="region of interest" description="Disordered" evidence="1">
    <location>
        <begin position="116"/>
        <end position="257"/>
    </location>
</feature>
<feature type="compositionally biased region" description="Basic and acidic residues" evidence="1">
    <location>
        <begin position="806"/>
        <end position="827"/>
    </location>
</feature>
<dbReference type="OrthoDB" id="9761935at2"/>
<evidence type="ECO:0000259" key="2">
    <source>
        <dbReference type="Pfam" id="PF12770"/>
    </source>
</evidence>
<dbReference type="Proteomes" id="UP000291189">
    <property type="component" value="Unassembled WGS sequence"/>
</dbReference>
<feature type="region of interest" description="Disordered" evidence="1">
    <location>
        <begin position="383"/>
        <end position="408"/>
    </location>
</feature>
<dbReference type="AlphaFoldDB" id="A0A4Q5J9Y7"/>
<gene>
    <name evidence="3" type="ORF">ETU37_02240</name>
</gene>
<proteinExistence type="predicted"/>
<protein>
    <submittedName>
        <fullName evidence="3">CHAT domain-containing protein</fullName>
    </submittedName>
</protein>
<feature type="region of interest" description="Disordered" evidence="1">
    <location>
        <begin position="799"/>
        <end position="827"/>
    </location>
</feature>
<feature type="compositionally biased region" description="Gly residues" evidence="1">
    <location>
        <begin position="173"/>
        <end position="211"/>
    </location>
</feature>
<name>A0A4Q5J9Y7_9ACTN</name>